<dbReference type="InterPro" id="IPR001497">
    <property type="entry name" value="MethylDNA_cys_MeTrfase_AS"/>
</dbReference>
<dbReference type="GO" id="GO:0032259">
    <property type="term" value="P:methylation"/>
    <property type="evidence" value="ECO:0007669"/>
    <property type="project" value="UniProtKB-KW"/>
</dbReference>
<dbReference type="Proteomes" id="UP001321861">
    <property type="component" value="Chromosome"/>
</dbReference>
<feature type="active site" description="Nucleophile; methyl group acceptor" evidence="9">
    <location>
        <position position="219"/>
    </location>
</feature>
<dbReference type="PANTHER" id="PTHR10815:SF5">
    <property type="entry name" value="METHYLATED-DNA--PROTEIN-CYSTEINE METHYLTRANSFERASE"/>
    <property type="match status" value="1"/>
</dbReference>
<dbReference type="Gene3D" id="1.10.10.10">
    <property type="entry name" value="Winged helix-like DNA-binding domain superfamily/Winged helix DNA-binding domain"/>
    <property type="match status" value="1"/>
</dbReference>
<feature type="domain" description="Methylated-DNA-[protein]-cysteine S-methyltransferase DNA binding" evidence="10">
    <location>
        <begin position="168"/>
        <end position="247"/>
    </location>
</feature>
<dbReference type="Pfam" id="PF01035">
    <property type="entry name" value="DNA_binding_1"/>
    <property type="match status" value="1"/>
</dbReference>
<dbReference type="SUPFAM" id="SSF53155">
    <property type="entry name" value="Methylated DNA-protein cysteine methyltransferase domain"/>
    <property type="match status" value="1"/>
</dbReference>
<evidence type="ECO:0000256" key="1">
    <source>
        <dbReference type="ARBA" id="ARBA00001286"/>
    </source>
</evidence>
<dbReference type="HAMAP" id="MF_00772">
    <property type="entry name" value="OGT"/>
    <property type="match status" value="1"/>
</dbReference>
<evidence type="ECO:0000256" key="4">
    <source>
        <dbReference type="ARBA" id="ARBA00022603"/>
    </source>
</evidence>
<evidence type="ECO:0000256" key="2">
    <source>
        <dbReference type="ARBA" id="ARBA00008711"/>
    </source>
</evidence>
<evidence type="ECO:0000256" key="3">
    <source>
        <dbReference type="ARBA" id="ARBA00022490"/>
    </source>
</evidence>
<dbReference type="SUPFAM" id="SSF46767">
    <property type="entry name" value="Methylated DNA-protein cysteine methyltransferase, C-terminal domain"/>
    <property type="match status" value="1"/>
</dbReference>
<dbReference type="GO" id="GO:0003908">
    <property type="term" value="F:methylated-DNA-[protein]-cysteine S-methyltransferase activity"/>
    <property type="evidence" value="ECO:0007669"/>
    <property type="project" value="UniProtKB-UniRule"/>
</dbReference>
<keyword evidence="5 9" id="KW-0808">Transferase</keyword>
<evidence type="ECO:0000256" key="8">
    <source>
        <dbReference type="ARBA" id="ARBA00049348"/>
    </source>
</evidence>
<evidence type="ECO:0000259" key="10">
    <source>
        <dbReference type="Pfam" id="PF01035"/>
    </source>
</evidence>
<comment type="miscellaneous">
    <text evidence="9">This enzyme catalyzes only one turnover and therefore is not strictly catalytic. According to one definition, an enzyme is a biocatalyst that acts repeatedly and over many reaction cycles.</text>
</comment>
<evidence type="ECO:0000256" key="7">
    <source>
        <dbReference type="ARBA" id="ARBA00023204"/>
    </source>
</evidence>
<dbReference type="NCBIfam" id="TIGR00589">
    <property type="entry name" value="ogt"/>
    <property type="match status" value="1"/>
</dbReference>
<evidence type="ECO:0000313" key="12">
    <source>
        <dbReference type="EMBL" id="BDR58013.1"/>
    </source>
</evidence>
<comment type="function">
    <text evidence="9">Involved in the cellular defense against the biological effects of O6-methylguanine (O6-MeG) and O4-methylthymine (O4-MeT) in DNA. Repairs the methylated nucleobase in DNA by stoichiometrically transferring the methyl group to a cysteine residue in the enzyme. This is a suicide reaction: the enzyme is irreversibly inactivated.</text>
</comment>
<sequence length="248" mass="28239">MNNIQMSDYFYISSQFKGNPNYSYFEWLANLDTIPRSYRDHPIESEEQLKEIKQDFQKELGFSLGRYIRIKNAFALLNEPGSGSLEYNLIDTPLGDMISAFTERGLCLLEFIDRKSLITELIKIKKVTNGSFVQKESQRSSFLAAELKSYFAGELKKFSTLLDPMGTEFQQKVWAILQEIPYGQTISYFEEAERMANPKAIRAIATANGANKISIVIPCHRVIGKDGKLVGYGGGLERKRYLLDLENA</sequence>
<evidence type="ECO:0000259" key="11">
    <source>
        <dbReference type="Pfam" id="PF02870"/>
    </source>
</evidence>
<name>A0AAU9DS24_9LACO</name>
<dbReference type="InterPro" id="IPR023546">
    <property type="entry name" value="MGMT"/>
</dbReference>
<dbReference type="GO" id="GO:0005737">
    <property type="term" value="C:cytoplasm"/>
    <property type="evidence" value="ECO:0007669"/>
    <property type="project" value="UniProtKB-SubCell"/>
</dbReference>
<proteinExistence type="inferred from homology"/>
<keyword evidence="13" id="KW-1185">Reference proteome</keyword>
<dbReference type="PANTHER" id="PTHR10815">
    <property type="entry name" value="METHYLATED-DNA--PROTEIN-CYSTEINE METHYLTRANSFERASE"/>
    <property type="match status" value="1"/>
</dbReference>
<dbReference type="PROSITE" id="PS00374">
    <property type="entry name" value="MGMT"/>
    <property type="match status" value="1"/>
</dbReference>
<comment type="similarity">
    <text evidence="2 9">Belongs to the MGMT family.</text>
</comment>
<keyword evidence="3 9" id="KW-0963">Cytoplasm</keyword>
<evidence type="ECO:0000256" key="9">
    <source>
        <dbReference type="HAMAP-Rule" id="MF_00772"/>
    </source>
</evidence>
<evidence type="ECO:0000256" key="5">
    <source>
        <dbReference type="ARBA" id="ARBA00022679"/>
    </source>
</evidence>
<gene>
    <name evidence="12" type="ORF">XA3_04540</name>
</gene>
<feature type="domain" description="Methylguanine DNA methyltransferase ribonuclease-like" evidence="11">
    <location>
        <begin position="87"/>
        <end position="163"/>
    </location>
</feature>
<dbReference type="RefSeq" id="WP_317635937.1">
    <property type="nucleotide sequence ID" value="NZ_AP026802.1"/>
</dbReference>
<organism evidence="12 13">
    <name type="scientific">Xylocopilactobacillus apicola</name>
    <dbReference type="NCBI Taxonomy" id="2932184"/>
    <lineage>
        <taxon>Bacteria</taxon>
        <taxon>Bacillati</taxon>
        <taxon>Bacillota</taxon>
        <taxon>Bacilli</taxon>
        <taxon>Lactobacillales</taxon>
        <taxon>Lactobacillaceae</taxon>
        <taxon>Xylocopilactobacillus</taxon>
    </lineage>
</organism>
<dbReference type="Pfam" id="PF02870">
    <property type="entry name" value="Methyltransf_1N"/>
    <property type="match status" value="1"/>
</dbReference>
<evidence type="ECO:0000256" key="6">
    <source>
        <dbReference type="ARBA" id="ARBA00022763"/>
    </source>
</evidence>
<comment type="catalytic activity">
    <reaction evidence="8 9">
        <text>a 6-O-methyl-2'-deoxyguanosine in DNA + L-cysteinyl-[protein] = S-methyl-L-cysteinyl-[protein] + a 2'-deoxyguanosine in DNA</text>
        <dbReference type="Rhea" id="RHEA:24000"/>
        <dbReference type="Rhea" id="RHEA-COMP:10131"/>
        <dbReference type="Rhea" id="RHEA-COMP:10132"/>
        <dbReference type="Rhea" id="RHEA-COMP:11367"/>
        <dbReference type="Rhea" id="RHEA-COMP:11368"/>
        <dbReference type="ChEBI" id="CHEBI:29950"/>
        <dbReference type="ChEBI" id="CHEBI:82612"/>
        <dbReference type="ChEBI" id="CHEBI:85445"/>
        <dbReference type="ChEBI" id="CHEBI:85448"/>
        <dbReference type="EC" id="2.1.1.63"/>
    </reaction>
</comment>
<dbReference type="CDD" id="cd06445">
    <property type="entry name" value="ATase"/>
    <property type="match status" value="1"/>
</dbReference>
<dbReference type="InterPro" id="IPR036217">
    <property type="entry name" value="MethylDNA_cys_MeTrfase_DNAb"/>
</dbReference>
<dbReference type="EC" id="2.1.1.63" evidence="9"/>
<dbReference type="GO" id="GO:0006307">
    <property type="term" value="P:DNA alkylation repair"/>
    <property type="evidence" value="ECO:0007669"/>
    <property type="project" value="UniProtKB-UniRule"/>
</dbReference>
<dbReference type="InterPro" id="IPR036631">
    <property type="entry name" value="MGMT_N_sf"/>
</dbReference>
<keyword evidence="7 9" id="KW-0234">DNA repair</keyword>
<dbReference type="AlphaFoldDB" id="A0AAU9DS24"/>
<keyword evidence="6 9" id="KW-0227">DNA damage</keyword>
<dbReference type="InterPro" id="IPR036388">
    <property type="entry name" value="WH-like_DNA-bd_sf"/>
</dbReference>
<dbReference type="KEGG" id="xap:XA3_04540"/>
<dbReference type="Gene3D" id="3.30.160.70">
    <property type="entry name" value="Methylated DNA-protein cysteine methyltransferase domain"/>
    <property type="match status" value="1"/>
</dbReference>
<dbReference type="FunFam" id="1.10.10.10:FF:000214">
    <property type="entry name" value="Methylated-DNA--protein-cysteine methyltransferase"/>
    <property type="match status" value="1"/>
</dbReference>
<protein>
    <recommendedName>
        <fullName evidence="9">Methylated-DNA--protein-cysteine methyltransferase</fullName>
        <ecNumber evidence="9">2.1.1.63</ecNumber>
    </recommendedName>
    <alternativeName>
        <fullName evidence="9">6-O-methylguanine-DNA methyltransferase</fullName>
        <shortName evidence="9">MGMT</shortName>
    </alternativeName>
    <alternativeName>
        <fullName evidence="9">O-6-methylguanine-DNA-alkyltransferase</fullName>
    </alternativeName>
</protein>
<comment type="subcellular location">
    <subcellularLocation>
        <location evidence="9">Cytoplasm</location>
    </subcellularLocation>
</comment>
<accession>A0AAU9DS24</accession>
<dbReference type="InterPro" id="IPR014048">
    <property type="entry name" value="MethylDNA_cys_MeTrfase_DNA-bd"/>
</dbReference>
<dbReference type="EMBL" id="AP026802">
    <property type="protein sequence ID" value="BDR58013.1"/>
    <property type="molecule type" value="Genomic_DNA"/>
</dbReference>
<dbReference type="InterPro" id="IPR008332">
    <property type="entry name" value="MethylG_MeTrfase_N"/>
</dbReference>
<comment type="catalytic activity">
    <reaction evidence="1 9">
        <text>a 4-O-methyl-thymidine in DNA + L-cysteinyl-[protein] = a thymidine in DNA + S-methyl-L-cysteinyl-[protein]</text>
        <dbReference type="Rhea" id="RHEA:53428"/>
        <dbReference type="Rhea" id="RHEA-COMP:10131"/>
        <dbReference type="Rhea" id="RHEA-COMP:10132"/>
        <dbReference type="Rhea" id="RHEA-COMP:13555"/>
        <dbReference type="Rhea" id="RHEA-COMP:13556"/>
        <dbReference type="ChEBI" id="CHEBI:29950"/>
        <dbReference type="ChEBI" id="CHEBI:82612"/>
        <dbReference type="ChEBI" id="CHEBI:137386"/>
        <dbReference type="ChEBI" id="CHEBI:137387"/>
        <dbReference type="EC" id="2.1.1.63"/>
    </reaction>
</comment>
<evidence type="ECO:0000313" key="13">
    <source>
        <dbReference type="Proteomes" id="UP001321861"/>
    </source>
</evidence>
<keyword evidence="4 9" id="KW-0489">Methyltransferase</keyword>
<reference evidence="12 13" key="1">
    <citation type="journal article" date="2023" name="Microbiol. Spectr.">
        <title>Symbiosis of Carpenter Bees with Uncharacterized Lactic Acid Bacteria Showing NAD Auxotrophy.</title>
        <authorList>
            <person name="Kawasaki S."/>
            <person name="Ozawa K."/>
            <person name="Mori T."/>
            <person name="Yamamoto A."/>
            <person name="Ito M."/>
            <person name="Ohkuma M."/>
            <person name="Sakamoto M."/>
            <person name="Matsutani M."/>
        </authorList>
    </citation>
    <scope>NUCLEOTIDE SEQUENCE [LARGE SCALE GENOMIC DNA]</scope>
    <source>
        <strain evidence="12 13">XA3</strain>
    </source>
</reference>